<dbReference type="InterPro" id="IPR005119">
    <property type="entry name" value="LysR_subst-bd"/>
</dbReference>
<dbReference type="OrthoDB" id="9110639at2"/>
<dbReference type="GO" id="GO:0006351">
    <property type="term" value="P:DNA-templated transcription"/>
    <property type="evidence" value="ECO:0007669"/>
    <property type="project" value="TreeGrafter"/>
</dbReference>
<accession>A0A3D8JVQ0</accession>
<dbReference type="AlphaFoldDB" id="A0A3D8JVQ0"/>
<dbReference type="InterPro" id="IPR058163">
    <property type="entry name" value="LysR-type_TF_proteobact-type"/>
</dbReference>
<dbReference type="Gene3D" id="3.40.190.290">
    <property type="match status" value="1"/>
</dbReference>
<dbReference type="SUPFAM" id="SSF53850">
    <property type="entry name" value="Periplasmic binding protein-like II"/>
    <property type="match status" value="1"/>
</dbReference>
<evidence type="ECO:0000256" key="4">
    <source>
        <dbReference type="ARBA" id="ARBA00023163"/>
    </source>
</evidence>
<keyword evidence="3" id="KW-0238">DNA-binding</keyword>
<evidence type="ECO:0000259" key="5">
    <source>
        <dbReference type="PROSITE" id="PS50931"/>
    </source>
</evidence>
<sequence length="309" mass="33568">MTDRLAGISAFVQAAEAGSFALAAERLHLTRSAVGKSIARLEERMGTRLFLRTTRRQTLTADGQALYDHCVRALAELDAGEAALSAARVSPQGRLHVSAPVLFGRRCVAPVLLELASRYPKLELQMSFTDRVVDLVNENIDLVLRSGSLRQAPADLVARKLGEQTMTLCASPAYLARHGTPQTVAELAGHHGVLYAAGRREAVWPLTDHTASMRTIAIKPRLRFDDLETIVAAVKAGAGLARLPCWLVADDVRGGSLVRVLADTPGPRIDIHLAWRRTRHLPTRVRVAIDMLAERLPPILAKGSRGAQL</sequence>
<dbReference type="Pfam" id="PF00126">
    <property type="entry name" value="HTH_1"/>
    <property type="match status" value="1"/>
</dbReference>
<evidence type="ECO:0000256" key="3">
    <source>
        <dbReference type="ARBA" id="ARBA00023125"/>
    </source>
</evidence>
<protein>
    <submittedName>
        <fullName evidence="6">LysR family transcriptional regulator</fullName>
    </submittedName>
</protein>
<name>A0A3D8JVQ0_9BURK</name>
<dbReference type="FunFam" id="1.10.10.10:FF:000001">
    <property type="entry name" value="LysR family transcriptional regulator"/>
    <property type="match status" value="1"/>
</dbReference>
<keyword evidence="7" id="KW-1185">Reference proteome</keyword>
<dbReference type="EMBL" id="QRGA01000012">
    <property type="protein sequence ID" value="RDU96805.1"/>
    <property type="molecule type" value="Genomic_DNA"/>
</dbReference>
<dbReference type="CDD" id="cd08475">
    <property type="entry name" value="PBP2_CrgA_like_6"/>
    <property type="match status" value="1"/>
</dbReference>
<dbReference type="GO" id="GO:0043565">
    <property type="term" value="F:sequence-specific DNA binding"/>
    <property type="evidence" value="ECO:0007669"/>
    <property type="project" value="TreeGrafter"/>
</dbReference>
<proteinExistence type="inferred from homology"/>
<dbReference type="Proteomes" id="UP000256838">
    <property type="component" value="Unassembled WGS sequence"/>
</dbReference>
<dbReference type="PRINTS" id="PR00039">
    <property type="entry name" value="HTHLYSR"/>
</dbReference>
<reference evidence="6 7" key="1">
    <citation type="submission" date="2018-08" db="EMBL/GenBank/DDBJ databases">
        <title>Paraburkholderia sp. DHOM06 isolated from forest soil.</title>
        <authorList>
            <person name="Gao Z.-H."/>
            <person name="Qiu L.-H."/>
        </authorList>
    </citation>
    <scope>NUCLEOTIDE SEQUENCE [LARGE SCALE GENOMIC DNA]</scope>
    <source>
        <strain evidence="6 7">DHOM06</strain>
    </source>
</reference>
<dbReference type="PROSITE" id="PS50931">
    <property type="entry name" value="HTH_LYSR"/>
    <property type="match status" value="1"/>
</dbReference>
<evidence type="ECO:0000313" key="7">
    <source>
        <dbReference type="Proteomes" id="UP000256838"/>
    </source>
</evidence>
<evidence type="ECO:0000256" key="2">
    <source>
        <dbReference type="ARBA" id="ARBA00023015"/>
    </source>
</evidence>
<dbReference type="InterPro" id="IPR036390">
    <property type="entry name" value="WH_DNA-bd_sf"/>
</dbReference>
<dbReference type="PANTHER" id="PTHR30537:SF5">
    <property type="entry name" value="HTH-TYPE TRANSCRIPTIONAL ACTIVATOR TTDR-RELATED"/>
    <property type="match status" value="1"/>
</dbReference>
<dbReference type="PANTHER" id="PTHR30537">
    <property type="entry name" value="HTH-TYPE TRANSCRIPTIONAL REGULATOR"/>
    <property type="match status" value="1"/>
</dbReference>
<dbReference type="GO" id="GO:0003700">
    <property type="term" value="F:DNA-binding transcription factor activity"/>
    <property type="evidence" value="ECO:0007669"/>
    <property type="project" value="InterPro"/>
</dbReference>
<dbReference type="InterPro" id="IPR000847">
    <property type="entry name" value="LysR_HTH_N"/>
</dbReference>
<gene>
    <name evidence="6" type="ORF">DWV00_21280</name>
</gene>
<dbReference type="InterPro" id="IPR036388">
    <property type="entry name" value="WH-like_DNA-bd_sf"/>
</dbReference>
<dbReference type="Pfam" id="PF03466">
    <property type="entry name" value="LysR_substrate"/>
    <property type="match status" value="1"/>
</dbReference>
<feature type="domain" description="HTH lysR-type" evidence="5">
    <location>
        <begin position="1"/>
        <end position="60"/>
    </location>
</feature>
<dbReference type="Gene3D" id="1.10.10.10">
    <property type="entry name" value="Winged helix-like DNA-binding domain superfamily/Winged helix DNA-binding domain"/>
    <property type="match status" value="1"/>
</dbReference>
<comment type="similarity">
    <text evidence="1">Belongs to the LysR transcriptional regulatory family.</text>
</comment>
<keyword evidence="4" id="KW-0804">Transcription</keyword>
<dbReference type="SUPFAM" id="SSF46785">
    <property type="entry name" value="Winged helix' DNA-binding domain"/>
    <property type="match status" value="1"/>
</dbReference>
<organism evidence="6 7">
    <name type="scientific">Trinickia dinghuensis</name>
    <dbReference type="NCBI Taxonomy" id="2291023"/>
    <lineage>
        <taxon>Bacteria</taxon>
        <taxon>Pseudomonadati</taxon>
        <taxon>Pseudomonadota</taxon>
        <taxon>Betaproteobacteria</taxon>
        <taxon>Burkholderiales</taxon>
        <taxon>Burkholderiaceae</taxon>
        <taxon>Trinickia</taxon>
    </lineage>
</organism>
<dbReference type="RefSeq" id="WP_115535594.1">
    <property type="nucleotide sequence ID" value="NZ_QRGA01000012.1"/>
</dbReference>
<evidence type="ECO:0000256" key="1">
    <source>
        <dbReference type="ARBA" id="ARBA00009437"/>
    </source>
</evidence>
<keyword evidence="2" id="KW-0805">Transcription regulation</keyword>
<comment type="caution">
    <text evidence="6">The sequence shown here is derived from an EMBL/GenBank/DDBJ whole genome shotgun (WGS) entry which is preliminary data.</text>
</comment>
<evidence type="ECO:0000313" key="6">
    <source>
        <dbReference type="EMBL" id="RDU96805.1"/>
    </source>
</evidence>